<proteinExistence type="predicted"/>
<dbReference type="RefSeq" id="WP_253884855.1">
    <property type="nucleotide sequence ID" value="NZ_BAAAVB010000026.1"/>
</dbReference>
<gene>
    <name evidence="2" type="ORF">LV75_000419</name>
</gene>
<reference evidence="2 3" key="1">
    <citation type="submission" date="2022-06" db="EMBL/GenBank/DDBJ databases">
        <title>Genomic Encyclopedia of Archaeal and Bacterial Type Strains, Phase II (KMG-II): from individual species to whole genera.</title>
        <authorList>
            <person name="Goeker M."/>
        </authorList>
    </citation>
    <scope>NUCLEOTIDE SEQUENCE [LARGE SCALE GENOMIC DNA]</scope>
    <source>
        <strain evidence="2 3">DSM 44255</strain>
    </source>
</reference>
<keyword evidence="3" id="KW-1185">Reference proteome</keyword>
<sequence>MDRAEHLKLLQESAAEIQRLQDELQQIRDQEAELQEQRVAKLGKLKKARDTRHRRMTAAIDDSVPKAQVARASDMDRTNLYKLLSDYKLSDDDDEASTTSE</sequence>
<dbReference type="EMBL" id="JAMTCO010000001">
    <property type="protein sequence ID" value="MCP2267937.1"/>
    <property type="molecule type" value="Genomic_DNA"/>
</dbReference>
<feature type="coiled-coil region" evidence="1">
    <location>
        <begin position="3"/>
        <end position="40"/>
    </location>
</feature>
<accession>A0ABT1I5S7</accession>
<evidence type="ECO:0000313" key="3">
    <source>
        <dbReference type="Proteomes" id="UP001205185"/>
    </source>
</evidence>
<evidence type="ECO:0000313" key="2">
    <source>
        <dbReference type="EMBL" id="MCP2267937.1"/>
    </source>
</evidence>
<name>A0ABT1I5S7_9PSEU</name>
<organism evidence="2 3">
    <name type="scientific">Actinokineospora diospyrosa</name>
    <dbReference type="NCBI Taxonomy" id="103728"/>
    <lineage>
        <taxon>Bacteria</taxon>
        <taxon>Bacillati</taxon>
        <taxon>Actinomycetota</taxon>
        <taxon>Actinomycetes</taxon>
        <taxon>Pseudonocardiales</taxon>
        <taxon>Pseudonocardiaceae</taxon>
        <taxon>Actinokineospora</taxon>
    </lineage>
</organism>
<dbReference type="Proteomes" id="UP001205185">
    <property type="component" value="Unassembled WGS sequence"/>
</dbReference>
<comment type="caution">
    <text evidence="2">The sequence shown here is derived from an EMBL/GenBank/DDBJ whole genome shotgun (WGS) entry which is preliminary data.</text>
</comment>
<keyword evidence="1" id="KW-0175">Coiled coil</keyword>
<protein>
    <submittedName>
        <fullName evidence="2">Uncharacterized protein</fullName>
    </submittedName>
</protein>
<evidence type="ECO:0000256" key="1">
    <source>
        <dbReference type="SAM" id="Coils"/>
    </source>
</evidence>